<dbReference type="SUPFAM" id="SSF54631">
    <property type="entry name" value="CBS-domain pair"/>
    <property type="match status" value="1"/>
</dbReference>
<dbReference type="SMART" id="SM01091">
    <property type="entry name" value="CorC_HlyC"/>
    <property type="match status" value="1"/>
</dbReference>
<feature type="domain" description="CBS" evidence="7">
    <location>
        <begin position="129"/>
        <end position="189"/>
    </location>
</feature>
<dbReference type="SUPFAM" id="SSF56176">
    <property type="entry name" value="FAD-binding/transporter-associated domain-like"/>
    <property type="match status" value="1"/>
</dbReference>
<dbReference type="SMART" id="SM00116">
    <property type="entry name" value="CBS"/>
    <property type="match status" value="2"/>
</dbReference>
<dbReference type="InterPro" id="IPR005170">
    <property type="entry name" value="Transptr-assoc_dom"/>
</dbReference>
<dbReference type="AlphaFoldDB" id="S7T1S5"/>
<dbReference type="InterPro" id="IPR044751">
    <property type="entry name" value="Ion_transp-like_CBS"/>
</dbReference>
<reference evidence="8 9" key="1">
    <citation type="journal article" date="2013" name="Genome Announc.">
        <title>Draft genome sequences for three mercury-methylating, sulfate-reducing bacteria.</title>
        <authorList>
            <person name="Brown S.D."/>
            <person name="Hurt R.A.Jr."/>
            <person name="Gilmour C.C."/>
            <person name="Elias D.A."/>
        </authorList>
    </citation>
    <scope>NUCLEOTIDE SEQUENCE [LARGE SCALE GENOMIC DNA]</scope>
    <source>
        <strain evidence="8 9">DSM 16529</strain>
    </source>
</reference>
<evidence type="ECO:0000256" key="2">
    <source>
        <dbReference type="ARBA" id="ARBA00006337"/>
    </source>
</evidence>
<evidence type="ECO:0000256" key="4">
    <source>
        <dbReference type="ARBA" id="ARBA00022737"/>
    </source>
</evidence>
<comment type="similarity">
    <text evidence="2">Belongs to the UPF0053 family.</text>
</comment>
<dbReference type="PANTHER" id="PTHR22777:SF32">
    <property type="entry name" value="UPF0053 INNER MEMBRANE PROTEIN YFJD"/>
    <property type="match status" value="1"/>
</dbReference>
<keyword evidence="4" id="KW-0677">Repeat</keyword>
<dbReference type="PATRIC" id="fig|1121439.3.peg.2992"/>
<dbReference type="GO" id="GO:0005886">
    <property type="term" value="C:plasma membrane"/>
    <property type="evidence" value="ECO:0007669"/>
    <property type="project" value="UniProtKB-SubCell"/>
</dbReference>
<dbReference type="GO" id="GO:0050660">
    <property type="term" value="F:flavin adenine dinucleotide binding"/>
    <property type="evidence" value="ECO:0007669"/>
    <property type="project" value="InterPro"/>
</dbReference>
<organism evidence="8 9">
    <name type="scientific">Alkalidesulfovibrio alkalitolerans DSM 16529</name>
    <dbReference type="NCBI Taxonomy" id="1121439"/>
    <lineage>
        <taxon>Bacteria</taxon>
        <taxon>Pseudomonadati</taxon>
        <taxon>Thermodesulfobacteriota</taxon>
        <taxon>Desulfovibrionia</taxon>
        <taxon>Desulfovibrionales</taxon>
        <taxon>Desulfovibrionaceae</taxon>
        <taxon>Alkalidesulfovibrio</taxon>
    </lineage>
</organism>
<evidence type="ECO:0000256" key="5">
    <source>
        <dbReference type="ARBA" id="ARBA00023122"/>
    </source>
</evidence>
<dbReference type="Proteomes" id="UP000014975">
    <property type="component" value="Unassembled WGS sequence"/>
</dbReference>
<dbReference type="CDD" id="cd04590">
    <property type="entry name" value="CBS_pair_CorC_HlyC_assoc"/>
    <property type="match status" value="1"/>
</dbReference>
<evidence type="ECO:0000313" key="9">
    <source>
        <dbReference type="Proteomes" id="UP000014975"/>
    </source>
</evidence>
<evidence type="ECO:0000259" key="7">
    <source>
        <dbReference type="PROSITE" id="PS51371"/>
    </source>
</evidence>
<dbReference type="FunFam" id="3.10.580.10:FF:000002">
    <property type="entry name" value="Magnesium/cobalt efflux protein CorC"/>
    <property type="match status" value="1"/>
</dbReference>
<dbReference type="PANTHER" id="PTHR22777">
    <property type="entry name" value="HEMOLYSIN-RELATED"/>
    <property type="match status" value="1"/>
</dbReference>
<comment type="subcellular location">
    <subcellularLocation>
        <location evidence="1">Cell membrane</location>
        <topology evidence="1">Multi-pass membrane protein</topology>
    </subcellularLocation>
</comment>
<dbReference type="STRING" id="1121439.dsat_1605"/>
<protein>
    <submittedName>
        <fullName evidence="8">Putative signal transduction protein with CBS domain containing protein</fullName>
    </submittedName>
</protein>
<name>S7T1S5_9BACT</name>
<evidence type="ECO:0000313" key="8">
    <source>
        <dbReference type="EMBL" id="EPR30465.1"/>
    </source>
</evidence>
<dbReference type="RefSeq" id="WP_020888301.1">
    <property type="nucleotide sequence ID" value="NZ_ATHI01000032.1"/>
</dbReference>
<dbReference type="Gene3D" id="3.30.465.10">
    <property type="match status" value="1"/>
</dbReference>
<dbReference type="OrthoDB" id="9798188at2"/>
<dbReference type="InterPro" id="IPR016169">
    <property type="entry name" value="FAD-bd_PCMH_sub2"/>
</dbReference>
<dbReference type="InterPro" id="IPR036318">
    <property type="entry name" value="FAD-bd_PCMH-like_sf"/>
</dbReference>
<dbReference type="Pfam" id="PF03471">
    <property type="entry name" value="CorC_HlyC"/>
    <property type="match status" value="1"/>
</dbReference>
<dbReference type="Gene3D" id="3.10.580.10">
    <property type="entry name" value="CBS-domain"/>
    <property type="match status" value="1"/>
</dbReference>
<comment type="caution">
    <text evidence="8">The sequence shown here is derived from an EMBL/GenBank/DDBJ whole genome shotgun (WGS) entry which is preliminary data.</text>
</comment>
<keyword evidence="3" id="KW-0472">Membrane</keyword>
<evidence type="ECO:0000256" key="3">
    <source>
        <dbReference type="ARBA" id="ARBA00022475"/>
    </source>
</evidence>
<dbReference type="EMBL" id="ATHI01000032">
    <property type="protein sequence ID" value="EPR30465.1"/>
    <property type="molecule type" value="Genomic_DNA"/>
</dbReference>
<evidence type="ECO:0000256" key="6">
    <source>
        <dbReference type="PROSITE-ProRule" id="PRU00703"/>
    </source>
</evidence>
<sequence>MDDSSPQEGGFWSSLVGIFKNKNGHTLEDAIREALRDGELTSHDVPMLLGVLRLQRLYVHELMVPRTDIVCCEVSAGLDEVCRLIVEEGHSRIPIFEGDKDSIIGIIHSKDLLGVLLTPPEKRPEIREVMRPPLFIPENKNVRDMLHEFLKRRQHLAIAVDEYGGTSGLITLEDVIEEIVGDIEDEHDVDEPDEIQELPDGSHLVSGRLELEELNERFLVNLISDQVETIGGYLCELTGRVPKQGETFTLQGLRLTVKEADKKQIRWLHLKTASPGMAQDALAADPSKAKPGE</sequence>
<proteinExistence type="inferred from homology"/>
<dbReference type="InterPro" id="IPR000644">
    <property type="entry name" value="CBS_dom"/>
</dbReference>
<dbReference type="Pfam" id="PF00571">
    <property type="entry name" value="CBS"/>
    <property type="match status" value="2"/>
</dbReference>
<dbReference type="eggNOG" id="COG1253">
    <property type="taxonomic scope" value="Bacteria"/>
</dbReference>
<keyword evidence="3" id="KW-1003">Cell membrane</keyword>
<dbReference type="PROSITE" id="PS51371">
    <property type="entry name" value="CBS"/>
    <property type="match status" value="2"/>
</dbReference>
<keyword evidence="9" id="KW-1185">Reference proteome</keyword>
<dbReference type="InterPro" id="IPR046342">
    <property type="entry name" value="CBS_dom_sf"/>
</dbReference>
<feature type="domain" description="CBS" evidence="7">
    <location>
        <begin position="63"/>
        <end position="125"/>
    </location>
</feature>
<accession>S7T1S5</accession>
<keyword evidence="5 6" id="KW-0129">CBS domain</keyword>
<gene>
    <name evidence="8" type="ORF">dsat_1605</name>
</gene>
<evidence type="ECO:0000256" key="1">
    <source>
        <dbReference type="ARBA" id="ARBA00004651"/>
    </source>
</evidence>